<comment type="caution">
    <text evidence="2">The sequence shown here is derived from an EMBL/GenBank/DDBJ whole genome shotgun (WGS) entry which is preliminary data.</text>
</comment>
<dbReference type="OrthoDB" id="4367253at2759"/>
<dbReference type="AlphaFoldDB" id="A0A9W9VD11"/>
<feature type="region of interest" description="Disordered" evidence="1">
    <location>
        <begin position="155"/>
        <end position="204"/>
    </location>
</feature>
<reference evidence="2" key="1">
    <citation type="submission" date="2022-11" db="EMBL/GenBank/DDBJ databases">
        <authorList>
            <person name="Petersen C."/>
        </authorList>
    </citation>
    <scope>NUCLEOTIDE SEQUENCE</scope>
    <source>
        <strain evidence="2">IBT 29864</strain>
    </source>
</reference>
<feature type="region of interest" description="Disordered" evidence="1">
    <location>
        <begin position="1"/>
        <end position="48"/>
    </location>
</feature>
<dbReference type="EMBL" id="JAPZBS010000004">
    <property type="protein sequence ID" value="KAJ5377472.1"/>
    <property type="molecule type" value="Genomic_DNA"/>
</dbReference>
<evidence type="ECO:0000313" key="2">
    <source>
        <dbReference type="EMBL" id="KAJ5377472.1"/>
    </source>
</evidence>
<name>A0A9W9VD11_9EURO</name>
<dbReference type="GeneID" id="81436989"/>
<organism evidence="2 3">
    <name type="scientific">Penicillium cataractarum</name>
    <dbReference type="NCBI Taxonomy" id="2100454"/>
    <lineage>
        <taxon>Eukaryota</taxon>
        <taxon>Fungi</taxon>
        <taxon>Dikarya</taxon>
        <taxon>Ascomycota</taxon>
        <taxon>Pezizomycotina</taxon>
        <taxon>Eurotiomycetes</taxon>
        <taxon>Eurotiomycetidae</taxon>
        <taxon>Eurotiales</taxon>
        <taxon>Aspergillaceae</taxon>
        <taxon>Penicillium</taxon>
    </lineage>
</organism>
<feature type="compositionally biased region" description="Acidic residues" evidence="1">
    <location>
        <begin position="14"/>
        <end position="25"/>
    </location>
</feature>
<dbReference type="Proteomes" id="UP001147782">
    <property type="component" value="Unassembled WGS sequence"/>
</dbReference>
<feature type="compositionally biased region" description="Low complexity" evidence="1">
    <location>
        <begin position="493"/>
        <end position="504"/>
    </location>
</feature>
<sequence length="1057" mass="115691">MSDRWAYGLMPDLTEQDLDDQDLDGSDPILFGSGNSFPGPAERQSFGFHAIPIGPPWPTFAAPPYSPMMQQQQQPFSTLATGAPSGQHTTPYSSYPTTVYSNPPPPSVHTDLTSTSDPFSAGVSNTQHLLPNYEEKVLVDPHPQVHPLEGIDERYPNQDIPQELPANLKAPRNGNSQNVVPPTPNPVPPESASQRMPTPPRMGVQSQELDDTLALAQGTISRLLAQNPNHQSLSPISQGRLDSIRGEITEYFVVSRRREMPPPDSPSDKESGDKKTVLKSQLYYRCPRPKCTMKGPNKAVFKRHVDSKHFPQWEYYCHHKELGCPVAVKPLYRRDKLVEHYKNHLERSTDELGVIIDKNRVLRPCERVCICGRSVNDWEEFYECFLKHCECEPPLDDPGSSSPEHRRKRRRDDSNDDPFDPSTGNGGPALSKQGHGRSGNVNGRGQHQSFSGATGNQLRNGDSKPFLRARSASDSCDGRTKGSQPSRANDAAPPTSKSKPSGSGNDQSGRSKKKSARPPLDLRNLQSQAGSQSSVNNCKTCHHVFNICSTCCESPPSADRCHMCPPLERTLAVQAGNPHADLALRQALLTGQNVGFADHLQFTPQGIHAGPSIPTTVDPALLTAMDQQHWQVNQARQPYAQAQGVIPRGSNQQRLFGGNQPYMAGAVHDIQVRGMSEPEMEFSILDSKRKWDSKKSQDSSSSTWSVILPFRSSPPPRPVSPLPLCKPLTGTGSISVGGMEIIAREFIGPLSLKAPSSGCRCPCRTRPSAMYFARGRVDIAPGRKIEMDFTMARETHNTEARGMGHPLRTRIQVVVKMLRLRTAAKSASDKHKKEASAAFKGAREATVCGSDATTTTGQDDAKVVARDNSGYDWEVESVAESTFTVYTQASAYTDITVPSAPSSPRPPSLIFSRTSSCTDLTLPSRPSSPGFSGYPRNSSCADLRLPAPARSRSPLRWILDDDTLGNEELPIQDVGLFEKEGEEKEIDLGLGSGLQSLDRLSRGRGGVPADELRSGVGSAWDYDRISQYVMGLSLSHIFSRASRGNGFNSSWDKKPSS</sequence>
<feature type="region of interest" description="Disordered" evidence="1">
    <location>
        <begin position="395"/>
        <end position="520"/>
    </location>
</feature>
<feature type="compositionally biased region" description="Low complexity" evidence="1">
    <location>
        <begin position="89"/>
        <end position="98"/>
    </location>
</feature>
<feature type="compositionally biased region" description="Basic and acidic residues" evidence="1">
    <location>
        <begin position="256"/>
        <end position="275"/>
    </location>
</feature>
<gene>
    <name evidence="2" type="ORF">N7496_004881</name>
</gene>
<accession>A0A9W9VD11</accession>
<dbReference type="RefSeq" id="XP_056556335.1">
    <property type="nucleotide sequence ID" value="XM_056697810.1"/>
</dbReference>
<keyword evidence="3" id="KW-1185">Reference proteome</keyword>
<feature type="compositionally biased region" description="Polar residues" evidence="1">
    <location>
        <begin position="76"/>
        <end position="88"/>
    </location>
</feature>
<feature type="region of interest" description="Disordered" evidence="1">
    <location>
        <begin position="255"/>
        <end position="275"/>
    </location>
</feature>
<evidence type="ECO:0000313" key="3">
    <source>
        <dbReference type="Proteomes" id="UP001147782"/>
    </source>
</evidence>
<proteinExistence type="predicted"/>
<evidence type="ECO:0008006" key="4">
    <source>
        <dbReference type="Google" id="ProtNLM"/>
    </source>
</evidence>
<feature type="region of interest" description="Disordered" evidence="1">
    <location>
        <begin position="62"/>
        <end position="98"/>
    </location>
</feature>
<evidence type="ECO:0000256" key="1">
    <source>
        <dbReference type="SAM" id="MobiDB-lite"/>
    </source>
</evidence>
<protein>
    <recommendedName>
        <fullName evidence="4">C2H2-type domain-containing protein</fullName>
    </recommendedName>
</protein>
<feature type="compositionally biased region" description="Polar residues" evidence="1">
    <location>
        <begin position="439"/>
        <end position="460"/>
    </location>
</feature>
<reference evidence="2" key="2">
    <citation type="journal article" date="2023" name="IMA Fungus">
        <title>Comparative genomic study of the Penicillium genus elucidates a diverse pangenome and 15 lateral gene transfer events.</title>
        <authorList>
            <person name="Petersen C."/>
            <person name="Sorensen T."/>
            <person name="Nielsen M.R."/>
            <person name="Sondergaard T.E."/>
            <person name="Sorensen J.L."/>
            <person name="Fitzpatrick D.A."/>
            <person name="Frisvad J.C."/>
            <person name="Nielsen K.L."/>
        </authorList>
    </citation>
    <scope>NUCLEOTIDE SEQUENCE</scope>
    <source>
        <strain evidence="2">IBT 29864</strain>
    </source>
</reference>